<feature type="transmembrane region" description="Helical" evidence="7">
    <location>
        <begin position="270"/>
        <end position="292"/>
    </location>
</feature>
<comment type="caution">
    <text evidence="8">The sequence shown here is derived from an EMBL/GenBank/DDBJ whole genome shotgun (WGS) entry which is preliminary data.</text>
</comment>
<comment type="subcellular location">
    <subcellularLocation>
        <location evidence="1">Cell membrane</location>
        <topology evidence="1">Multi-pass membrane protein</topology>
    </subcellularLocation>
</comment>
<evidence type="ECO:0000256" key="5">
    <source>
        <dbReference type="ARBA" id="ARBA00022989"/>
    </source>
</evidence>
<keyword evidence="5 7" id="KW-1133">Transmembrane helix</keyword>
<feature type="transmembrane region" description="Helical" evidence="7">
    <location>
        <begin position="27"/>
        <end position="45"/>
    </location>
</feature>
<organism evidence="8 9">
    <name type="scientific">Pinibacter soli</name>
    <dbReference type="NCBI Taxonomy" id="3044211"/>
    <lineage>
        <taxon>Bacteria</taxon>
        <taxon>Pseudomonadati</taxon>
        <taxon>Bacteroidota</taxon>
        <taxon>Chitinophagia</taxon>
        <taxon>Chitinophagales</taxon>
        <taxon>Chitinophagaceae</taxon>
        <taxon>Pinibacter</taxon>
    </lineage>
</organism>
<sequence>MESQQRKPSPFEVLSIKEFRFYIVQRLFYTMALRMVTTVVGWHMYQLTKSPFALGLIGLSEVIPAVGLALYAGHYIDKNDKRTVLLRCIVSYLSLACCLVFLSTGFSEAHIHKNIILSLFYVIIFFTGVVRAFAGPTSNAIVAQIVPREKLPGAITMGQSTYLTASILGHASAGFFIAYVGSAITLSIVCLYVSIASIAVALIKPKPIVSLDVNKRTWESVKEGLRYVFKTKELLGAMSLDLFAVLFGGAVALIPVFASDILKVGPIGFGWLNAATDIGSVASILTMTIFPLKGKQGKILLFAVAGFGLCIITFGLSQVFWLSFAALLVSGTLDGISVVVRGTILQLKTPDELRGRVSSVSSMFISSSNELGLFESGVAAKLLGVVPSVIFGGCMTLGVVIFTWFKAPSLRKMEY</sequence>
<feature type="transmembrane region" description="Helical" evidence="7">
    <location>
        <begin position="183"/>
        <end position="203"/>
    </location>
</feature>
<protein>
    <submittedName>
        <fullName evidence="8">MFS transporter</fullName>
    </submittedName>
</protein>
<name>A0ABT6RH73_9BACT</name>
<evidence type="ECO:0000256" key="4">
    <source>
        <dbReference type="ARBA" id="ARBA00022692"/>
    </source>
</evidence>
<dbReference type="InterPro" id="IPR010290">
    <property type="entry name" value="TM_effector"/>
</dbReference>
<evidence type="ECO:0000313" key="8">
    <source>
        <dbReference type="EMBL" id="MDI3321720.1"/>
    </source>
</evidence>
<evidence type="ECO:0000256" key="6">
    <source>
        <dbReference type="ARBA" id="ARBA00023136"/>
    </source>
</evidence>
<gene>
    <name evidence="8" type="ORF">QJ048_18125</name>
</gene>
<keyword evidence="2" id="KW-0813">Transport</keyword>
<feature type="transmembrane region" description="Helical" evidence="7">
    <location>
        <begin position="382"/>
        <end position="405"/>
    </location>
</feature>
<evidence type="ECO:0000256" key="3">
    <source>
        <dbReference type="ARBA" id="ARBA00022475"/>
    </source>
</evidence>
<keyword evidence="4 7" id="KW-0812">Transmembrane</keyword>
<feature type="transmembrane region" description="Helical" evidence="7">
    <location>
        <begin position="115"/>
        <end position="134"/>
    </location>
</feature>
<dbReference type="EMBL" id="JASBRG010000007">
    <property type="protein sequence ID" value="MDI3321720.1"/>
    <property type="molecule type" value="Genomic_DNA"/>
</dbReference>
<dbReference type="Proteomes" id="UP001226434">
    <property type="component" value="Unassembled WGS sequence"/>
</dbReference>
<accession>A0ABT6RH73</accession>
<feature type="transmembrane region" description="Helical" evidence="7">
    <location>
        <begin position="51"/>
        <end position="72"/>
    </location>
</feature>
<dbReference type="PANTHER" id="PTHR23513:SF9">
    <property type="entry name" value="ENTEROBACTIN EXPORTER ENTS"/>
    <property type="match status" value="1"/>
</dbReference>
<feature type="transmembrane region" description="Helical" evidence="7">
    <location>
        <begin position="234"/>
        <end position="258"/>
    </location>
</feature>
<feature type="transmembrane region" description="Helical" evidence="7">
    <location>
        <begin position="84"/>
        <end position="103"/>
    </location>
</feature>
<proteinExistence type="predicted"/>
<feature type="transmembrane region" description="Helical" evidence="7">
    <location>
        <begin position="155"/>
        <end position="177"/>
    </location>
</feature>
<dbReference type="Pfam" id="PF05977">
    <property type="entry name" value="MFS_3"/>
    <property type="match status" value="1"/>
</dbReference>
<dbReference type="SUPFAM" id="SSF103473">
    <property type="entry name" value="MFS general substrate transporter"/>
    <property type="match status" value="1"/>
</dbReference>
<dbReference type="CDD" id="cd06173">
    <property type="entry name" value="MFS_MefA_like"/>
    <property type="match status" value="1"/>
</dbReference>
<reference evidence="8 9" key="1">
    <citation type="submission" date="2023-05" db="EMBL/GenBank/DDBJ databases">
        <title>Genome sequence of Pinibacter sp. MAH-24.</title>
        <authorList>
            <person name="Huq M.A."/>
        </authorList>
    </citation>
    <scope>NUCLEOTIDE SEQUENCE [LARGE SCALE GENOMIC DNA]</scope>
    <source>
        <strain evidence="8 9">MAH-24</strain>
    </source>
</reference>
<dbReference type="PANTHER" id="PTHR23513">
    <property type="entry name" value="INTEGRAL MEMBRANE EFFLUX PROTEIN-RELATED"/>
    <property type="match status" value="1"/>
</dbReference>
<keyword evidence="9" id="KW-1185">Reference proteome</keyword>
<keyword evidence="6 7" id="KW-0472">Membrane</keyword>
<evidence type="ECO:0000256" key="7">
    <source>
        <dbReference type="SAM" id="Phobius"/>
    </source>
</evidence>
<dbReference type="RefSeq" id="WP_282335826.1">
    <property type="nucleotide sequence ID" value="NZ_JASBRG010000007.1"/>
</dbReference>
<evidence type="ECO:0000256" key="1">
    <source>
        <dbReference type="ARBA" id="ARBA00004651"/>
    </source>
</evidence>
<dbReference type="InterPro" id="IPR036259">
    <property type="entry name" value="MFS_trans_sf"/>
</dbReference>
<evidence type="ECO:0000256" key="2">
    <source>
        <dbReference type="ARBA" id="ARBA00022448"/>
    </source>
</evidence>
<evidence type="ECO:0000313" key="9">
    <source>
        <dbReference type="Proteomes" id="UP001226434"/>
    </source>
</evidence>
<feature type="transmembrane region" description="Helical" evidence="7">
    <location>
        <begin position="299"/>
        <end position="324"/>
    </location>
</feature>
<dbReference type="Gene3D" id="1.20.1250.20">
    <property type="entry name" value="MFS general substrate transporter like domains"/>
    <property type="match status" value="1"/>
</dbReference>
<keyword evidence="3" id="KW-1003">Cell membrane</keyword>